<keyword evidence="1 2" id="KW-0129">CBS domain</keyword>
<accession>A0AAU7T814</accession>
<organism evidence="4">
    <name type="scientific">Kribbella sp. HUAS MG21</name>
    <dbReference type="NCBI Taxonomy" id="3160966"/>
    <lineage>
        <taxon>Bacteria</taxon>
        <taxon>Bacillati</taxon>
        <taxon>Actinomycetota</taxon>
        <taxon>Actinomycetes</taxon>
        <taxon>Propionibacteriales</taxon>
        <taxon>Kribbellaceae</taxon>
        <taxon>Kribbella</taxon>
    </lineage>
</organism>
<dbReference type="RefSeq" id="WP_350275731.1">
    <property type="nucleotide sequence ID" value="NZ_CP158165.1"/>
</dbReference>
<dbReference type="InterPro" id="IPR007055">
    <property type="entry name" value="BON_dom"/>
</dbReference>
<dbReference type="EMBL" id="CP158165">
    <property type="protein sequence ID" value="XBV22892.1"/>
    <property type="molecule type" value="Genomic_DNA"/>
</dbReference>
<dbReference type="Gene3D" id="3.10.580.10">
    <property type="entry name" value="CBS-domain"/>
    <property type="match status" value="1"/>
</dbReference>
<dbReference type="Pfam" id="PF00571">
    <property type="entry name" value="CBS"/>
    <property type="match status" value="2"/>
</dbReference>
<name>A0AAU7T814_9ACTN</name>
<dbReference type="InterPro" id="IPR046342">
    <property type="entry name" value="CBS_dom_sf"/>
</dbReference>
<reference evidence="4" key="1">
    <citation type="submission" date="2024-06" db="EMBL/GenBank/DDBJ databases">
        <title>Kribbella sp. strain HUAS MG21 genome sequences.</title>
        <authorList>
            <person name="Mo P."/>
        </authorList>
    </citation>
    <scope>NUCLEOTIDE SEQUENCE</scope>
    <source>
        <strain evidence="4">HUAS MG21</strain>
    </source>
</reference>
<evidence type="ECO:0000256" key="1">
    <source>
        <dbReference type="ARBA" id="ARBA00023122"/>
    </source>
</evidence>
<dbReference type="PROSITE" id="PS51371">
    <property type="entry name" value="CBS"/>
    <property type="match status" value="2"/>
</dbReference>
<dbReference type="Gene3D" id="3.30.1340.30">
    <property type="match status" value="1"/>
</dbReference>
<dbReference type="SUPFAM" id="SSF54631">
    <property type="entry name" value="CBS-domain pair"/>
    <property type="match status" value="1"/>
</dbReference>
<feature type="domain" description="CBS" evidence="3">
    <location>
        <begin position="85"/>
        <end position="145"/>
    </location>
</feature>
<proteinExistence type="predicted"/>
<evidence type="ECO:0000259" key="3">
    <source>
        <dbReference type="PROSITE" id="PS51371"/>
    </source>
</evidence>
<dbReference type="AlphaFoldDB" id="A0AAU7T814"/>
<feature type="domain" description="CBS" evidence="3">
    <location>
        <begin position="7"/>
        <end position="67"/>
    </location>
</feature>
<sequence>MRVSELMTTPAITVLGETPVSAALRLLDRNQVTALPVVDRRGRLVGSVSEADLIPDALLVYHHRAPSYPMRLSAGLLPRRVAELMSTVVPSVRSDEDLDAAIDLLRSAMVKSLPVVDADRVVGVISRSDVIHFLAGRDARIRNDILDRLRARDLDWRVEVDDGIVQVHGTIGEHERHRAEAIAASVSGVVAVHAA</sequence>
<dbReference type="InterPro" id="IPR000644">
    <property type="entry name" value="CBS_dom"/>
</dbReference>
<evidence type="ECO:0000256" key="2">
    <source>
        <dbReference type="PROSITE-ProRule" id="PRU00703"/>
    </source>
</evidence>
<protein>
    <submittedName>
        <fullName evidence="4">CBS domain-containing protein</fullName>
    </submittedName>
</protein>
<gene>
    <name evidence="4" type="ORF">ABN611_30535</name>
</gene>
<dbReference type="PANTHER" id="PTHR43080:SF2">
    <property type="entry name" value="CBS DOMAIN-CONTAINING PROTEIN"/>
    <property type="match status" value="1"/>
</dbReference>
<evidence type="ECO:0000313" key="4">
    <source>
        <dbReference type="EMBL" id="XBV22892.1"/>
    </source>
</evidence>
<dbReference type="SMART" id="SM00116">
    <property type="entry name" value="CBS"/>
    <property type="match status" value="2"/>
</dbReference>
<dbReference type="InterPro" id="IPR051257">
    <property type="entry name" value="Diverse_CBS-Domain"/>
</dbReference>
<dbReference type="Pfam" id="PF04972">
    <property type="entry name" value="BON"/>
    <property type="match status" value="1"/>
</dbReference>
<dbReference type="PANTHER" id="PTHR43080">
    <property type="entry name" value="CBS DOMAIN-CONTAINING PROTEIN CBSX3, MITOCHONDRIAL"/>
    <property type="match status" value="1"/>
</dbReference>